<dbReference type="Pfam" id="PF13489">
    <property type="entry name" value="Methyltransf_23"/>
    <property type="match status" value="1"/>
</dbReference>
<evidence type="ECO:0000313" key="2">
    <source>
        <dbReference type="Proteomes" id="UP000622405"/>
    </source>
</evidence>
<comment type="caution">
    <text evidence="1">The sequence shown here is derived from an EMBL/GenBank/DDBJ whole genome shotgun (WGS) entry which is preliminary data.</text>
</comment>
<dbReference type="PANTHER" id="PTHR43861:SF6">
    <property type="entry name" value="METHYLTRANSFERASE TYPE 11"/>
    <property type="match status" value="1"/>
</dbReference>
<dbReference type="PANTHER" id="PTHR43861">
    <property type="entry name" value="TRANS-ACONITATE 2-METHYLTRANSFERASE-RELATED"/>
    <property type="match status" value="1"/>
</dbReference>
<gene>
    <name evidence="1" type="ORF">GH811_05480</name>
</gene>
<accession>A0ABR6YV53</accession>
<reference evidence="1 2" key="1">
    <citation type="journal article" date="2020" name="mSystems">
        <title>Defining Genomic and Predicted Metabolic Features of the Acetobacterium Genus.</title>
        <authorList>
            <person name="Ross D.E."/>
            <person name="Marshall C.W."/>
            <person name="Gulliver D."/>
            <person name="May H.D."/>
            <person name="Norman R.S."/>
        </authorList>
    </citation>
    <scope>NUCLEOTIDE SEQUENCE [LARGE SCALE GENOMIC DNA]</scope>
    <source>
        <strain evidence="1 2">DSM 4132</strain>
    </source>
</reference>
<dbReference type="Gene3D" id="3.40.50.150">
    <property type="entry name" value="Vaccinia Virus protein VP39"/>
    <property type="match status" value="1"/>
</dbReference>
<dbReference type="RefSeq" id="WP_186893634.1">
    <property type="nucleotide sequence ID" value="NZ_WJBE01000004.1"/>
</dbReference>
<dbReference type="GO" id="GO:0008168">
    <property type="term" value="F:methyltransferase activity"/>
    <property type="evidence" value="ECO:0007669"/>
    <property type="project" value="UniProtKB-KW"/>
</dbReference>
<keyword evidence="2" id="KW-1185">Reference proteome</keyword>
<proteinExistence type="predicted"/>
<dbReference type="CDD" id="cd02440">
    <property type="entry name" value="AdoMet_MTases"/>
    <property type="match status" value="1"/>
</dbReference>
<keyword evidence="1" id="KW-0489">Methyltransferase</keyword>
<sequence length="328" mass="37632">MKENDIRPEELLNVALDLHKQDIEDIMKKKHEFIEFCCPSCGKNKNNLVYKKEGFLFNKCTKCNTVYISPRPTAKLLEEFYDNSKSMVYWNQVLFPSSEVYRKENIFKNRALKVIEICQKYGNDFGTIVDVGAGYGTFCEVLKELNGFERVVAVESSIGLAETCKHKGIETINKQIEEVVLKDVSVVTNFEVLEHLFNPEEFVKACYRVLPKDGMFVLTTPNIDGFELSMLETFSPNIGGPEHLNYFNPSSITYLLEKSGFEVLEISTPGKLDAELVRKEIINGNIDVSEDRFLQMVLVDQWEKVGESFQNFLEINKLSSHMWVVAKK</sequence>
<keyword evidence="1" id="KW-0808">Transferase</keyword>
<dbReference type="Proteomes" id="UP000622405">
    <property type="component" value="Unassembled WGS sequence"/>
</dbReference>
<evidence type="ECO:0000313" key="1">
    <source>
        <dbReference type="EMBL" id="MBC3899064.1"/>
    </source>
</evidence>
<organism evidence="1 2">
    <name type="scientific">Acetobacterium malicum</name>
    <dbReference type="NCBI Taxonomy" id="52692"/>
    <lineage>
        <taxon>Bacteria</taxon>
        <taxon>Bacillati</taxon>
        <taxon>Bacillota</taxon>
        <taxon>Clostridia</taxon>
        <taxon>Eubacteriales</taxon>
        <taxon>Eubacteriaceae</taxon>
        <taxon>Acetobacterium</taxon>
    </lineage>
</organism>
<name>A0ABR6YV53_9FIRM</name>
<protein>
    <submittedName>
        <fullName evidence="1">Methyltransferase domain-containing protein</fullName>
    </submittedName>
</protein>
<dbReference type="EMBL" id="WJBE01000004">
    <property type="protein sequence ID" value="MBC3899064.1"/>
    <property type="molecule type" value="Genomic_DNA"/>
</dbReference>
<dbReference type="SUPFAM" id="SSF53335">
    <property type="entry name" value="S-adenosyl-L-methionine-dependent methyltransferases"/>
    <property type="match status" value="1"/>
</dbReference>
<dbReference type="GO" id="GO:0032259">
    <property type="term" value="P:methylation"/>
    <property type="evidence" value="ECO:0007669"/>
    <property type="project" value="UniProtKB-KW"/>
</dbReference>
<dbReference type="InterPro" id="IPR029063">
    <property type="entry name" value="SAM-dependent_MTases_sf"/>
</dbReference>